<feature type="non-terminal residue" evidence="1">
    <location>
        <position position="1"/>
    </location>
</feature>
<accession>A0ABU0HSV9</accession>
<keyword evidence="2" id="KW-1185">Reference proteome</keyword>
<evidence type="ECO:0000313" key="2">
    <source>
        <dbReference type="Proteomes" id="UP001236369"/>
    </source>
</evidence>
<proteinExistence type="predicted"/>
<dbReference type="RefSeq" id="WP_307443011.1">
    <property type="nucleotide sequence ID" value="NZ_JAUSVV010000031.1"/>
</dbReference>
<dbReference type="Proteomes" id="UP001236369">
    <property type="component" value="Unassembled WGS sequence"/>
</dbReference>
<gene>
    <name evidence="1" type="ORF">QO016_004958</name>
</gene>
<reference evidence="1 2" key="1">
    <citation type="submission" date="2023-07" db="EMBL/GenBank/DDBJ databases">
        <title>Genomic Encyclopedia of Type Strains, Phase IV (KMG-IV): sequencing the most valuable type-strain genomes for metagenomic binning, comparative biology and taxonomic classification.</title>
        <authorList>
            <person name="Goeker M."/>
        </authorList>
    </citation>
    <scope>NUCLEOTIDE SEQUENCE [LARGE SCALE GENOMIC DNA]</scope>
    <source>
        <strain evidence="1 2">DSM 19562</strain>
    </source>
</reference>
<comment type="caution">
    <text evidence="1">The sequence shown here is derived from an EMBL/GenBank/DDBJ whole genome shotgun (WGS) entry which is preliminary data.</text>
</comment>
<name>A0ABU0HSV9_9HYPH</name>
<sequence length="103" mass="11033">CASETVSSLTDRAPENALDCASATVRLRAATPTIETPSFCAALARLDQLARELRTGDLDERLANLGDDVAEAHRLKRIVVGRAVEIREAIACLRGTARPIHPA</sequence>
<organism evidence="1 2">
    <name type="scientific">Methylobacterium persicinum</name>
    <dbReference type="NCBI Taxonomy" id="374426"/>
    <lineage>
        <taxon>Bacteria</taxon>
        <taxon>Pseudomonadati</taxon>
        <taxon>Pseudomonadota</taxon>
        <taxon>Alphaproteobacteria</taxon>
        <taxon>Hyphomicrobiales</taxon>
        <taxon>Methylobacteriaceae</taxon>
        <taxon>Methylobacterium</taxon>
    </lineage>
</organism>
<protein>
    <submittedName>
        <fullName evidence="1">Uncharacterized protein</fullName>
    </submittedName>
</protein>
<dbReference type="EMBL" id="JAUSVV010000031">
    <property type="protein sequence ID" value="MDQ0445429.1"/>
    <property type="molecule type" value="Genomic_DNA"/>
</dbReference>
<evidence type="ECO:0000313" key="1">
    <source>
        <dbReference type="EMBL" id="MDQ0445429.1"/>
    </source>
</evidence>